<organism evidence="6">
    <name type="scientific">Corethron hystrix</name>
    <dbReference type="NCBI Taxonomy" id="216773"/>
    <lineage>
        <taxon>Eukaryota</taxon>
        <taxon>Sar</taxon>
        <taxon>Stramenopiles</taxon>
        <taxon>Ochrophyta</taxon>
        <taxon>Bacillariophyta</taxon>
        <taxon>Coscinodiscophyceae</taxon>
        <taxon>Corethrophycidae</taxon>
        <taxon>Corethrales</taxon>
        <taxon>Corethraceae</taxon>
        <taxon>Corethron</taxon>
    </lineage>
</organism>
<dbReference type="SUPFAM" id="SSF56112">
    <property type="entry name" value="Protein kinase-like (PK-like)"/>
    <property type="match status" value="1"/>
</dbReference>
<feature type="compositionally biased region" description="Basic and acidic residues" evidence="4">
    <location>
        <begin position="517"/>
        <end position="540"/>
    </location>
</feature>
<dbReference type="InterPro" id="IPR000719">
    <property type="entry name" value="Prot_kinase_dom"/>
</dbReference>
<feature type="region of interest" description="Disordered" evidence="4">
    <location>
        <begin position="703"/>
        <end position="761"/>
    </location>
</feature>
<accession>A0A7S1FRY1</accession>
<keyword evidence="2 3" id="KW-0067">ATP-binding</keyword>
<feature type="region of interest" description="Disordered" evidence="4">
    <location>
        <begin position="517"/>
        <end position="622"/>
    </location>
</feature>
<evidence type="ECO:0000313" key="6">
    <source>
        <dbReference type="EMBL" id="CAD8886319.1"/>
    </source>
</evidence>
<feature type="binding site" evidence="3">
    <location>
        <position position="254"/>
    </location>
    <ligand>
        <name>ATP</name>
        <dbReference type="ChEBI" id="CHEBI:30616"/>
    </ligand>
</feature>
<dbReference type="InterPro" id="IPR017441">
    <property type="entry name" value="Protein_kinase_ATP_BS"/>
</dbReference>
<feature type="compositionally biased region" description="Polar residues" evidence="4">
    <location>
        <begin position="324"/>
        <end position="335"/>
    </location>
</feature>
<keyword evidence="1 3" id="KW-0547">Nucleotide-binding</keyword>
<dbReference type="Pfam" id="PF00069">
    <property type="entry name" value="Pkinase"/>
    <property type="match status" value="2"/>
</dbReference>
<feature type="compositionally biased region" description="Low complexity" evidence="4">
    <location>
        <begin position="558"/>
        <end position="574"/>
    </location>
</feature>
<dbReference type="Gene3D" id="3.30.200.20">
    <property type="entry name" value="Phosphorylase Kinase, domain 1"/>
    <property type="match status" value="1"/>
</dbReference>
<sequence>MAVPCDVSIDPTASPRCEDDLNADQSFSSLGSSDDERWAALDDDATNEIVDADTGRVVGVADLTFIRTLGAGSYGRVKLATRKKKMMHKLRQSLQDLGDAVVGAVISPTSAYSNGGGDDHDEGHKQQLYAVKIFSKSILKRMRTMTREGPGRRMRVSTALDKVYAEVALMKKLNHPNIVALHDVYDSEEMDAMYMVLEYVTGGEVMSYDEEECVYFRKQRTIGVGVGGGGHAEIEDVEASMAIDGPYDEASAAKLFVDILHGLAYLHSHFVCHRDLKPENILVDSKTGICKITDFGVSHFFEAEARSVTPTGSPEKSWREGLNASPSSGAPTTPANEERKSAEDAKSMTSMGHLGRLSKTEGTYCFWSPEMCDGRDSFSGYAADMWAAGVCLYIFVTGKVPFMDTNPSALFKKIAGGNVVYYDHMSDDLKSLLRTLLEKDYEKRAGVGDCLTHPFLKNAVKDRDALLSKELDECDRQTIEVSDAEKQNAITHFSKAVIVMRAADKLQKKLYTARKMIRERSRSIGRRDRSKSREPGERRSKSTPKGSQENSKERGRSRSASRGGSRSFGRLDSGALSVKSGKSEKSGISAKSGLSAKSGVNSVRSAKERERSKSTGRDKNKERYTYKVVTRWDSAVSQKTPRNALEHNGGMTTTPVNKKGIALDRPRSAHRRQEAYLRERSVSSKSLNNAGVVGADVVGRNKSAKKNTVPMRDFKMKVDTGIGKTKSNTVPMRTPKTRSIDKSESSVATVRSTSDESCTVQ</sequence>
<feature type="compositionally biased region" description="Polar residues" evidence="4">
    <location>
        <begin position="745"/>
        <end position="761"/>
    </location>
</feature>
<dbReference type="GO" id="GO:0004674">
    <property type="term" value="F:protein serine/threonine kinase activity"/>
    <property type="evidence" value="ECO:0007669"/>
    <property type="project" value="TreeGrafter"/>
</dbReference>
<feature type="region of interest" description="Disordered" evidence="4">
    <location>
        <begin position="642"/>
        <end position="683"/>
    </location>
</feature>
<dbReference type="PANTHER" id="PTHR24346">
    <property type="entry name" value="MAP/MICROTUBULE AFFINITY-REGULATING KINASE"/>
    <property type="match status" value="1"/>
</dbReference>
<gene>
    <name evidence="6" type="ORF">CHYS00102_LOCUS13517</name>
</gene>
<name>A0A7S1FRY1_9STRA</name>
<proteinExistence type="predicted"/>
<feature type="compositionally biased region" description="Basic and acidic residues" evidence="4">
    <location>
        <begin position="336"/>
        <end position="346"/>
    </location>
</feature>
<evidence type="ECO:0000256" key="3">
    <source>
        <dbReference type="PROSITE-ProRule" id="PRU10141"/>
    </source>
</evidence>
<dbReference type="CDD" id="cd14008">
    <property type="entry name" value="STKc_LKB1_CaMKK"/>
    <property type="match status" value="1"/>
</dbReference>
<dbReference type="PROSITE" id="PS50011">
    <property type="entry name" value="PROTEIN_KINASE_DOM"/>
    <property type="match status" value="1"/>
</dbReference>
<evidence type="ECO:0000256" key="2">
    <source>
        <dbReference type="ARBA" id="ARBA00022840"/>
    </source>
</evidence>
<protein>
    <recommendedName>
        <fullName evidence="5">Protein kinase domain-containing protein</fullName>
    </recommendedName>
</protein>
<evidence type="ECO:0000256" key="4">
    <source>
        <dbReference type="SAM" id="MobiDB-lite"/>
    </source>
</evidence>
<feature type="compositionally biased region" description="Basic and acidic residues" evidence="4">
    <location>
        <begin position="605"/>
        <end position="622"/>
    </location>
</feature>
<feature type="region of interest" description="Disordered" evidence="4">
    <location>
        <begin position="306"/>
        <end position="348"/>
    </location>
</feature>
<dbReference type="EMBL" id="HBFR01018595">
    <property type="protein sequence ID" value="CAD8886319.1"/>
    <property type="molecule type" value="Transcribed_RNA"/>
</dbReference>
<dbReference type="Gene3D" id="1.10.510.10">
    <property type="entry name" value="Transferase(Phosphotransferase) domain 1"/>
    <property type="match status" value="2"/>
</dbReference>
<dbReference type="SMART" id="SM00220">
    <property type="entry name" value="S_TKc"/>
    <property type="match status" value="1"/>
</dbReference>
<dbReference type="GO" id="GO:0035556">
    <property type="term" value="P:intracellular signal transduction"/>
    <property type="evidence" value="ECO:0007669"/>
    <property type="project" value="TreeGrafter"/>
</dbReference>
<reference evidence="6" key="1">
    <citation type="submission" date="2021-01" db="EMBL/GenBank/DDBJ databases">
        <authorList>
            <person name="Corre E."/>
            <person name="Pelletier E."/>
            <person name="Niang G."/>
            <person name="Scheremetjew M."/>
            <person name="Finn R."/>
            <person name="Kale V."/>
            <person name="Holt S."/>
            <person name="Cochrane G."/>
            <person name="Meng A."/>
            <person name="Brown T."/>
            <person name="Cohen L."/>
        </authorList>
    </citation>
    <scope>NUCLEOTIDE SEQUENCE</scope>
    <source>
        <strain evidence="6">308</strain>
    </source>
</reference>
<evidence type="ECO:0000256" key="1">
    <source>
        <dbReference type="ARBA" id="ARBA00022741"/>
    </source>
</evidence>
<evidence type="ECO:0000259" key="5">
    <source>
        <dbReference type="PROSITE" id="PS50011"/>
    </source>
</evidence>
<dbReference type="PANTHER" id="PTHR24346:SF77">
    <property type="entry name" value="SERINE THREONINE PROTEIN KINASE"/>
    <property type="match status" value="1"/>
</dbReference>
<dbReference type="InterPro" id="IPR008271">
    <property type="entry name" value="Ser/Thr_kinase_AS"/>
</dbReference>
<feature type="compositionally biased region" description="Basic and acidic residues" evidence="4">
    <location>
        <begin position="661"/>
        <end position="682"/>
    </location>
</feature>
<feature type="domain" description="Protein kinase" evidence="5">
    <location>
        <begin position="63"/>
        <end position="456"/>
    </location>
</feature>
<dbReference type="InterPro" id="IPR011009">
    <property type="entry name" value="Kinase-like_dom_sf"/>
</dbReference>
<dbReference type="GO" id="GO:0005737">
    <property type="term" value="C:cytoplasm"/>
    <property type="evidence" value="ECO:0007669"/>
    <property type="project" value="TreeGrafter"/>
</dbReference>
<dbReference type="AlphaFoldDB" id="A0A7S1FRY1"/>
<dbReference type="PROSITE" id="PS00107">
    <property type="entry name" value="PROTEIN_KINASE_ATP"/>
    <property type="match status" value="1"/>
</dbReference>
<dbReference type="GO" id="GO:0005524">
    <property type="term" value="F:ATP binding"/>
    <property type="evidence" value="ECO:0007669"/>
    <property type="project" value="UniProtKB-UniRule"/>
</dbReference>
<dbReference type="PROSITE" id="PS00108">
    <property type="entry name" value="PROTEIN_KINASE_ST"/>
    <property type="match status" value="1"/>
</dbReference>